<name>A0A0C9VZN2_9AGAM</name>
<proteinExistence type="predicted"/>
<feature type="domain" description="DUF6532" evidence="2">
    <location>
        <begin position="492"/>
        <end position="666"/>
    </location>
</feature>
<feature type="region of interest" description="Disordered" evidence="1">
    <location>
        <begin position="288"/>
        <end position="377"/>
    </location>
</feature>
<feature type="compositionally biased region" description="Polar residues" evidence="1">
    <location>
        <begin position="242"/>
        <end position="266"/>
    </location>
</feature>
<feature type="compositionally biased region" description="Basic and acidic residues" evidence="1">
    <location>
        <begin position="30"/>
        <end position="39"/>
    </location>
</feature>
<evidence type="ECO:0000256" key="1">
    <source>
        <dbReference type="SAM" id="MobiDB-lite"/>
    </source>
</evidence>
<feature type="compositionally biased region" description="Polar residues" evidence="1">
    <location>
        <begin position="110"/>
        <end position="120"/>
    </location>
</feature>
<accession>A0A0C9VZN2</accession>
<feature type="region of interest" description="Disordered" evidence="1">
    <location>
        <begin position="1"/>
        <end position="274"/>
    </location>
</feature>
<dbReference type="Pfam" id="PF20149">
    <property type="entry name" value="DUF6532"/>
    <property type="match status" value="1"/>
</dbReference>
<feature type="compositionally biased region" description="Polar residues" evidence="1">
    <location>
        <begin position="54"/>
        <end position="66"/>
    </location>
</feature>
<dbReference type="OrthoDB" id="2662476at2759"/>
<dbReference type="EMBL" id="KN839849">
    <property type="protein sequence ID" value="KIJ63915.1"/>
    <property type="molecule type" value="Genomic_DNA"/>
</dbReference>
<feature type="compositionally biased region" description="Polar residues" evidence="1">
    <location>
        <begin position="330"/>
        <end position="353"/>
    </location>
</feature>
<dbReference type="Proteomes" id="UP000053820">
    <property type="component" value="Unassembled WGS sequence"/>
</dbReference>
<gene>
    <name evidence="3" type="ORF">HYDPIDRAFT_29259</name>
</gene>
<dbReference type="HOGENOM" id="CLU_391890_0_0_1"/>
<feature type="compositionally biased region" description="Polar residues" evidence="1">
    <location>
        <begin position="440"/>
        <end position="462"/>
    </location>
</feature>
<evidence type="ECO:0000313" key="3">
    <source>
        <dbReference type="EMBL" id="KIJ63915.1"/>
    </source>
</evidence>
<sequence>MPPKCRIIYESDNDDDVAENATSSAKRPRASTEENHCDWQSRSGIDEDAEFPAIQSTQIRRSSCTGKGSGGQLAQMRNLERMQTEPRPRRLTNLEITTQGEDVNPMAPSQPESQVGTAPQSKPRPKPRVRTKAGTLPPSKSQVPPTVGPQDVQPSFSLAAPGQKFSFRLPEPVPPMPPHSSAGPSSQLDIRHRNHAPIPVPRLEPDLLSNTSAPPLSRSSSVFSGSTSRSTSTAPTSRMPSICSSSQANHGYSQNSPGHVVQSSQHEYAPQGRSSHLKMLALACQTSVRAPSRVSHATSEATTSNFPPCPQHSLHSDSRGDSGQLPAASQERQQSHSLPQLASTHSISGTPTEFTIPPFLRHDDFDEPASPPPQRAGLRRTESFYHLPPHVNISMHSLSAASNQYEGGDAEANVEDDLIIDEASPSEDDRFAEAVIRGEGSSQTSQVQAHALGSSRTPQVQTRPPVGPATEGSDPWQLQFYDAATRDIIERAKQFSHCDVASINTFPLRADFNLKAVDLFVTDGWWPHYGSGITRLLWGDLGNWHSALKKKARVYVSQRYQWDLLNCREENIEIVKGLLGGRGAFLKNGVDDEGHTNNLAHPALSSLIVDFFYTGATSIGKLFPEVFESEVPRVAVAMAATVLKVALDEIVGGQGKVNFRVGVYSPALWVQWARTGSSTKDQPSIAATAPGFDVDLD</sequence>
<evidence type="ECO:0000259" key="2">
    <source>
        <dbReference type="Pfam" id="PF20149"/>
    </source>
</evidence>
<keyword evidence="4" id="KW-1185">Reference proteome</keyword>
<dbReference type="AlphaFoldDB" id="A0A0C9VZN2"/>
<feature type="compositionally biased region" description="Basic and acidic residues" evidence="1">
    <location>
        <begin position="78"/>
        <end position="88"/>
    </location>
</feature>
<feature type="compositionally biased region" description="Low complexity" evidence="1">
    <location>
        <begin position="209"/>
        <end position="241"/>
    </location>
</feature>
<evidence type="ECO:0000313" key="4">
    <source>
        <dbReference type="Proteomes" id="UP000053820"/>
    </source>
</evidence>
<protein>
    <recommendedName>
        <fullName evidence="2">DUF6532 domain-containing protein</fullName>
    </recommendedName>
</protein>
<feature type="compositionally biased region" description="Polar residues" evidence="1">
    <location>
        <begin position="288"/>
        <end position="306"/>
    </location>
</feature>
<feature type="region of interest" description="Disordered" evidence="1">
    <location>
        <begin position="438"/>
        <end position="474"/>
    </location>
</feature>
<dbReference type="InterPro" id="IPR045341">
    <property type="entry name" value="DUF6532"/>
</dbReference>
<organism evidence="3 4">
    <name type="scientific">Hydnomerulius pinastri MD-312</name>
    <dbReference type="NCBI Taxonomy" id="994086"/>
    <lineage>
        <taxon>Eukaryota</taxon>
        <taxon>Fungi</taxon>
        <taxon>Dikarya</taxon>
        <taxon>Basidiomycota</taxon>
        <taxon>Agaricomycotina</taxon>
        <taxon>Agaricomycetes</taxon>
        <taxon>Agaricomycetidae</taxon>
        <taxon>Boletales</taxon>
        <taxon>Boletales incertae sedis</taxon>
        <taxon>Leucogyrophana</taxon>
    </lineage>
</organism>
<reference evidence="3 4" key="1">
    <citation type="submission" date="2014-04" db="EMBL/GenBank/DDBJ databases">
        <title>Evolutionary Origins and Diversification of the Mycorrhizal Mutualists.</title>
        <authorList>
            <consortium name="DOE Joint Genome Institute"/>
            <consortium name="Mycorrhizal Genomics Consortium"/>
            <person name="Kohler A."/>
            <person name="Kuo A."/>
            <person name="Nagy L.G."/>
            <person name="Floudas D."/>
            <person name="Copeland A."/>
            <person name="Barry K.W."/>
            <person name="Cichocki N."/>
            <person name="Veneault-Fourrey C."/>
            <person name="LaButti K."/>
            <person name="Lindquist E.A."/>
            <person name="Lipzen A."/>
            <person name="Lundell T."/>
            <person name="Morin E."/>
            <person name="Murat C."/>
            <person name="Riley R."/>
            <person name="Ohm R."/>
            <person name="Sun H."/>
            <person name="Tunlid A."/>
            <person name="Henrissat B."/>
            <person name="Grigoriev I.V."/>
            <person name="Hibbett D.S."/>
            <person name="Martin F."/>
        </authorList>
    </citation>
    <scope>NUCLEOTIDE SEQUENCE [LARGE SCALE GENOMIC DNA]</scope>
    <source>
        <strain evidence="3 4">MD-312</strain>
    </source>
</reference>